<comment type="caution">
    <text evidence="2">The sequence shown here is derived from an EMBL/GenBank/DDBJ whole genome shotgun (WGS) entry which is preliminary data.</text>
</comment>
<protein>
    <submittedName>
        <fullName evidence="2">Uncharacterized protein</fullName>
    </submittedName>
</protein>
<dbReference type="HOGENOM" id="CLU_211996_0_0_9"/>
<gene>
    <name evidence="2" type="ORF">HMPREF0216_02655</name>
</gene>
<dbReference type="EMBL" id="AMEZ01000080">
    <property type="protein sequence ID" value="EKY24625.1"/>
    <property type="molecule type" value="Genomic_DNA"/>
</dbReference>
<name>L1QA69_9CLOT</name>
<reference evidence="2 3" key="1">
    <citation type="submission" date="2012-05" db="EMBL/GenBank/DDBJ databases">
        <authorList>
            <person name="Weinstock G."/>
            <person name="Sodergren E."/>
            <person name="Lobos E.A."/>
            <person name="Fulton L."/>
            <person name="Fulton R."/>
            <person name="Courtney L."/>
            <person name="Fronick C."/>
            <person name="O'Laughlin M."/>
            <person name="Godfrey J."/>
            <person name="Wilson R.M."/>
            <person name="Miner T."/>
            <person name="Farmer C."/>
            <person name="Delehaunty K."/>
            <person name="Cordes M."/>
            <person name="Minx P."/>
            <person name="Tomlinson C."/>
            <person name="Chen J."/>
            <person name="Wollam A."/>
            <person name="Pepin K.H."/>
            <person name="Bhonagiri V."/>
            <person name="Zhang X."/>
            <person name="Suruliraj S."/>
            <person name="Warren W."/>
            <person name="Mitreva M."/>
            <person name="Mardis E.R."/>
            <person name="Wilson R.K."/>
        </authorList>
    </citation>
    <scope>NUCLEOTIDE SEQUENCE [LARGE SCALE GENOMIC DNA]</scope>
    <source>
        <strain evidence="2 3">DSM 1785</strain>
    </source>
</reference>
<evidence type="ECO:0000256" key="1">
    <source>
        <dbReference type="SAM" id="MobiDB-lite"/>
    </source>
</evidence>
<feature type="region of interest" description="Disordered" evidence="1">
    <location>
        <begin position="1"/>
        <end position="56"/>
    </location>
</feature>
<dbReference type="eggNOG" id="ENOG502ZRMP">
    <property type="taxonomic scope" value="Bacteria"/>
</dbReference>
<keyword evidence="3" id="KW-1185">Reference proteome</keyword>
<dbReference type="AlphaFoldDB" id="L1QA69"/>
<dbReference type="PATRIC" id="fig|545697.3.peg.2609"/>
<dbReference type="RefSeq" id="WP_005214689.1">
    <property type="nucleotide sequence ID" value="NZ_KB291670.1"/>
</dbReference>
<organism evidence="2 3">
    <name type="scientific">Clostridium celatum DSM 1785</name>
    <dbReference type="NCBI Taxonomy" id="545697"/>
    <lineage>
        <taxon>Bacteria</taxon>
        <taxon>Bacillati</taxon>
        <taxon>Bacillota</taxon>
        <taxon>Clostridia</taxon>
        <taxon>Eubacteriales</taxon>
        <taxon>Clostridiaceae</taxon>
        <taxon>Clostridium</taxon>
    </lineage>
</organism>
<dbReference type="Proteomes" id="UP000010420">
    <property type="component" value="Unassembled WGS sequence"/>
</dbReference>
<sequence>MDNNKNRMKDREKSKNELRKIDPTGNSEVGIENGEKIGAHDHNKKSYKTYEWMQDK</sequence>
<evidence type="ECO:0000313" key="2">
    <source>
        <dbReference type="EMBL" id="EKY24625.1"/>
    </source>
</evidence>
<feature type="compositionally biased region" description="Basic and acidic residues" evidence="1">
    <location>
        <begin position="1"/>
        <end position="22"/>
    </location>
</feature>
<evidence type="ECO:0000313" key="3">
    <source>
        <dbReference type="Proteomes" id="UP000010420"/>
    </source>
</evidence>
<accession>L1QA69</accession>
<proteinExistence type="predicted"/>
<dbReference type="STRING" id="545697.HMPREF0216_02655"/>